<name>A0A1F5T8L8_9BACT</name>
<comment type="caution">
    <text evidence="2">The sequence shown here is derived from an EMBL/GenBank/DDBJ whole genome shotgun (WGS) entry which is preliminary data.</text>
</comment>
<feature type="transmembrane region" description="Helical" evidence="1">
    <location>
        <begin position="43"/>
        <end position="63"/>
    </location>
</feature>
<organism evidence="2 3">
    <name type="scientific">Candidatus Falkowbacteria bacterium RIFOXYC2_FULL_48_21</name>
    <dbReference type="NCBI Taxonomy" id="1798005"/>
    <lineage>
        <taxon>Bacteria</taxon>
        <taxon>Candidatus Falkowiibacteriota</taxon>
    </lineage>
</organism>
<reference evidence="2 3" key="1">
    <citation type="journal article" date="2016" name="Nat. Commun.">
        <title>Thousands of microbial genomes shed light on interconnected biogeochemical processes in an aquifer system.</title>
        <authorList>
            <person name="Anantharaman K."/>
            <person name="Brown C.T."/>
            <person name="Hug L.A."/>
            <person name="Sharon I."/>
            <person name="Castelle C.J."/>
            <person name="Probst A.J."/>
            <person name="Thomas B.C."/>
            <person name="Singh A."/>
            <person name="Wilkins M.J."/>
            <person name="Karaoz U."/>
            <person name="Brodie E.L."/>
            <person name="Williams K.H."/>
            <person name="Hubbard S.S."/>
            <person name="Banfield J.F."/>
        </authorList>
    </citation>
    <scope>NUCLEOTIDE SEQUENCE [LARGE SCALE GENOMIC DNA]</scope>
</reference>
<keyword evidence="1" id="KW-1133">Transmembrane helix</keyword>
<gene>
    <name evidence="2" type="ORF">A2482_01090</name>
</gene>
<evidence type="ECO:0000313" key="2">
    <source>
        <dbReference type="EMBL" id="OGF35046.1"/>
    </source>
</evidence>
<accession>A0A1F5T8L8</accession>
<keyword evidence="1" id="KW-0812">Transmembrane</keyword>
<dbReference type="AlphaFoldDB" id="A0A1F5T8L8"/>
<evidence type="ECO:0000313" key="3">
    <source>
        <dbReference type="Proteomes" id="UP000178656"/>
    </source>
</evidence>
<dbReference type="EMBL" id="MFGM01000060">
    <property type="protein sequence ID" value="OGF35046.1"/>
    <property type="molecule type" value="Genomic_DNA"/>
</dbReference>
<protein>
    <submittedName>
        <fullName evidence="2">Uncharacterized protein</fullName>
    </submittedName>
</protein>
<sequence>MSEEKGLDNTRKIWQFLFTLGCLLGLLYWGFTKHGPIETWSIWYIGATVLAALLVIKDVYSLLTNKRQQ</sequence>
<keyword evidence="1" id="KW-0472">Membrane</keyword>
<feature type="transmembrane region" description="Helical" evidence="1">
    <location>
        <begin position="12"/>
        <end position="31"/>
    </location>
</feature>
<evidence type="ECO:0000256" key="1">
    <source>
        <dbReference type="SAM" id="Phobius"/>
    </source>
</evidence>
<dbReference type="Proteomes" id="UP000178656">
    <property type="component" value="Unassembled WGS sequence"/>
</dbReference>
<proteinExistence type="predicted"/>